<dbReference type="AlphaFoldDB" id="A0AAG5DPB1"/>
<dbReference type="SUPFAM" id="SSF49742">
    <property type="entry name" value="PHM/PNGase F"/>
    <property type="match status" value="2"/>
</dbReference>
<dbReference type="PROSITE" id="PS51257">
    <property type="entry name" value="PROKAR_LIPOPROTEIN"/>
    <property type="match status" value="1"/>
</dbReference>
<dbReference type="PROSITE" id="PS50836">
    <property type="entry name" value="DOMON"/>
    <property type="match status" value="1"/>
</dbReference>
<dbReference type="InterPro" id="IPR028460">
    <property type="entry name" value="Tbh/DBH"/>
</dbReference>
<evidence type="ECO:0000313" key="14">
    <source>
        <dbReference type="EnsemblMetazoa" id="ENSAATROPP012564"/>
    </source>
</evidence>
<dbReference type="InterPro" id="IPR036939">
    <property type="entry name" value="Cu2_ascorb_mOase_N_sf"/>
</dbReference>
<evidence type="ECO:0000256" key="6">
    <source>
        <dbReference type="ARBA" id="ARBA00022989"/>
    </source>
</evidence>
<dbReference type="GO" id="GO:0005615">
    <property type="term" value="C:extracellular space"/>
    <property type="evidence" value="ECO:0007669"/>
    <property type="project" value="TreeGrafter"/>
</dbReference>
<dbReference type="PROSITE" id="PS00084">
    <property type="entry name" value="CU2_MONOOXYGENASE_1"/>
    <property type="match status" value="1"/>
</dbReference>
<keyword evidence="12" id="KW-0325">Glycoprotein</keyword>
<dbReference type="GO" id="GO:0030667">
    <property type="term" value="C:secretory granule membrane"/>
    <property type="evidence" value="ECO:0007669"/>
    <property type="project" value="TreeGrafter"/>
</dbReference>
<evidence type="ECO:0000256" key="8">
    <source>
        <dbReference type="ARBA" id="ARBA00023008"/>
    </source>
</evidence>
<dbReference type="InterPro" id="IPR005018">
    <property type="entry name" value="DOMON_domain"/>
</dbReference>
<evidence type="ECO:0000256" key="12">
    <source>
        <dbReference type="ARBA" id="ARBA00023180"/>
    </source>
</evidence>
<keyword evidence="9" id="KW-0503">Monooxygenase</keyword>
<dbReference type="EnsemblMetazoa" id="ENSAATROPT013796">
    <property type="protein sequence ID" value="ENSAATROPP012564"/>
    <property type="gene ID" value="ENSAATROPG011197"/>
</dbReference>
<accession>A0AAG5DPB1</accession>
<evidence type="ECO:0000256" key="10">
    <source>
        <dbReference type="ARBA" id="ARBA00023136"/>
    </source>
</evidence>
<dbReference type="GO" id="GO:0004500">
    <property type="term" value="F:dopamine beta-monooxygenase activity"/>
    <property type="evidence" value="ECO:0007669"/>
    <property type="project" value="InterPro"/>
</dbReference>
<dbReference type="GO" id="GO:0005507">
    <property type="term" value="F:copper ion binding"/>
    <property type="evidence" value="ECO:0007669"/>
    <property type="project" value="InterPro"/>
</dbReference>
<dbReference type="PRINTS" id="PR00767">
    <property type="entry name" value="DBMONOXGNASE"/>
</dbReference>
<evidence type="ECO:0000313" key="15">
    <source>
        <dbReference type="Proteomes" id="UP000075880"/>
    </source>
</evidence>
<comment type="similarity">
    <text evidence="3">Belongs to the copper type II ascorbate-dependent monooxygenase family.</text>
</comment>
<dbReference type="GO" id="GO:0042420">
    <property type="term" value="P:dopamine catabolic process"/>
    <property type="evidence" value="ECO:0007669"/>
    <property type="project" value="TreeGrafter"/>
</dbReference>
<organism evidence="14 15">
    <name type="scientific">Anopheles atroparvus</name>
    <name type="common">European mosquito</name>
    <dbReference type="NCBI Taxonomy" id="41427"/>
    <lineage>
        <taxon>Eukaryota</taxon>
        <taxon>Metazoa</taxon>
        <taxon>Ecdysozoa</taxon>
        <taxon>Arthropoda</taxon>
        <taxon>Hexapoda</taxon>
        <taxon>Insecta</taxon>
        <taxon>Pterygota</taxon>
        <taxon>Neoptera</taxon>
        <taxon>Endopterygota</taxon>
        <taxon>Diptera</taxon>
        <taxon>Nematocera</taxon>
        <taxon>Culicoidea</taxon>
        <taxon>Culicidae</taxon>
        <taxon>Anophelinae</taxon>
        <taxon>Anopheles</taxon>
    </lineage>
</organism>
<evidence type="ECO:0000256" key="2">
    <source>
        <dbReference type="ARBA" id="ARBA00004167"/>
    </source>
</evidence>
<name>A0AAG5DPB1_ANOAO</name>
<dbReference type="PANTHER" id="PTHR10157">
    <property type="entry name" value="DOPAMINE BETA HYDROXYLASE RELATED"/>
    <property type="match status" value="1"/>
</dbReference>
<dbReference type="SMART" id="SM00664">
    <property type="entry name" value="DoH"/>
    <property type="match status" value="1"/>
</dbReference>
<dbReference type="Gene3D" id="2.60.120.230">
    <property type="match status" value="1"/>
</dbReference>
<dbReference type="FunFam" id="2.60.120.230:FF:000001">
    <property type="entry name" value="Monooxygenase, DBH-like 1"/>
    <property type="match status" value="1"/>
</dbReference>
<dbReference type="InterPro" id="IPR014784">
    <property type="entry name" value="Cu2_ascorb_mOase-like_C"/>
</dbReference>
<comment type="subcellular location">
    <subcellularLocation>
        <location evidence="2">Membrane</location>
        <topology evidence="2">Single-pass membrane protein</topology>
    </subcellularLocation>
</comment>
<dbReference type="Pfam" id="PF03712">
    <property type="entry name" value="Cu2_monoox_C"/>
    <property type="match status" value="1"/>
</dbReference>
<dbReference type="Pfam" id="PF01082">
    <property type="entry name" value="Cu2_monooxygen"/>
    <property type="match status" value="1"/>
</dbReference>
<sequence length="634" mass="72508">MLFRKPAYSVLELHWLLPFIVVCVSLVACSNISTTQLHTLTLAHGSLKLAWMIDWYKREVLFHVKNTFASGHYQTFAIGFSARGQLTRTDLCVFSLSHGLYQQVHDSYTSRDFGRLFVDTLQNCDVMRMNENSIAFRRKFDTCDPQDVPFHAGTMYVVWWRSTELLDLSHNWTELPIVSEQNYGVIPVQLLRADSIGIPEHPNERKHLDVRLQHVVVPRGETTYWCKIQRLEPWLLAAKHHVVQFEPLVDGHKVSLVHHMEVFQCTMDVHVDIPAYDGNCKDMPEEGRLCSKVMALWAMGAGTFTYPPEAGLPIGGPEFNPYIRLEVHFNNPHLEAGRIDSSGMRLTLVSKLRHHDAAIMELGLEYTDKMVIPPGQVAFPLTGYCIAECTGIALPPSGFEVFGSQLHTHLRGVRVLTRHFRGARELPTLSQDDFFSHHYQEIRQLRYKPRVLPGDALVTTCYYDTRGYETTTLGGFSISDEMCVNYIHYYPATKLELCKSSISEKSLVNYFAYMREVENQTSVVPGGARSNNYKSIHWTQTRAEELMDVYLTEPLSMQCNRSDGSRFDGFVWEDAPITQVKFPKPTSSSGYNQEIRTTAKTLCSQPTMNWFKPLMEGRCDRFGECIYAESKLKE</sequence>
<comment type="cofactor">
    <cofactor evidence="1">
        <name>Cu(2+)</name>
        <dbReference type="ChEBI" id="CHEBI:29036"/>
    </cofactor>
</comment>
<evidence type="ECO:0000256" key="7">
    <source>
        <dbReference type="ARBA" id="ARBA00023002"/>
    </source>
</evidence>
<evidence type="ECO:0000256" key="4">
    <source>
        <dbReference type="ARBA" id="ARBA00022692"/>
    </source>
</evidence>
<dbReference type="InterPro" id="IPR000945">
    <property type="entry name" value="DBH-like"/>
</dbReference>
<keyword evidence="8" id="KW-0186">Copper</keyword>
<dbReference type="InterPro" id="IPR045266">
    <property type="entry name" value="DOH_DOMON"/>
</dbReference>
<feature type="domain" description="DOMON" evidence="13">
    <location>
        <begin position="45"/>
        <end position="162"/>
    </location>
</feature>
<evidence type="ECO:0000256" key="1">
    <source>
        <dbReference type="ARBA" id="ARBA00001973"/>
    </source>
</evidence>
<dbReference type="InterPro" id="IPR020611">
    <property type="entry name" value="Cu2_ascorb_mOase_CS-1"/>
</dbReference>
<keyword evidence="10" id="KW-0472">Membrane</keyword>
<evidence type="ECO:0000256" key="3">
    <source>
        <dbReference type="ARBA" id="ARBA00010676"/>
    </source>
</evidence>
<keyword evidence="6" id="KW-1133">Transmembrane helix</keyword>
<evidence type="ECO:0000256" key="9">
    <source>
        <dbReference type="ARBA" id="ARBA00023033"/>
    </source>
</evidence>
<dbReference type="Proteomes" id="UP000075880">
    <property type="component" value="Unassembled WGS sequence"/>
</dbReference>
<evidence type="ECO:0000256" key="5">
    <source>
        <dbReference type="ARBA" id="ARBA00022723"/>
    </source>
</evidence>
<dbReference type="GO" id="GO:0042421">
    <property type="term" value="P:norepinephrine biosynthetic process"/>
    <property type="evidence" value="ECO:0007669"/>
    <property type="project" value="TreeGrafter"/>
</dbReference>
<keyword evidence="5" id="KW-0479">Metal-binding</keyword>
<protein>
    <recommendedName>
        <fullName evidence="13">DOMON domain-containing protein</fullName>
    </recommendedName>
</protein>
<reference evidence="14" key="1">
    <citation type="submission" date="2024-04" db="UniProtKB">
        <authorList>
            <consortium name="EnsemblMetazoa"/>
        </authorList>
    </citation>
    <scope>IDENTIFICATION</scope>
    <source>
        <strain evidence="14">EBRO</strain>
    </source>
</reference>
<keyword evidence="7" id="KW-0560">Oxidoreductase</keyword>
<proteinExistence type="inferred from homology"/>
<dbReference type="InterPro" id="IPR008977">
    <property type="entry name" value="PHM/PNGase_F_dom_sf"/>
</dbReference>
<dbReference type="Gene3D" id="2.60.120.310">
    <property type="entry name" value="Copper type II, ascorbate-dependent monooxygenase, N-terminal domain"/>
    <property type="match status" value="1"/>
</dbReference>
<keyword evidence="4" id="KW-0812">Transmembrane</keyword>
<keyword evidence="11" id="KW-1015">Disulfide bond</keyword>
<dbReference type="InterPro" id="IPR000323">
    <property type="entry name" value="Cu2_ascorb_mOase_N"/>
</dbReference>
<dbReference type="GO" id="GO:0006589">
    <property type="term" value="P:octopamine biosynthetic process"/>
    <property type="evidence" value="ECO:0007669"/>
    <property type="project" value="TreeGrafter"/>
</dbReference>
<evidence type="ECO:0000256" key="11">
    <source>
        <dbReference type="ARBA" id="ARBA00023157"/>
    </source>
</evidence>
<keyword evidence="15" id="KW-1185">Reference proteome</keyword>
<evidence type="ECO:0000259" key="13">
    <source>
        <dbReference type="PROSITE" id="PS50836"/>
    </source>
</evidence>
<dbReference type="CDD" id="cd09631">
    <property type="entry name" value="DOMON_DOH"/>
    <property type="match status" value="1"/>
</dbReference>
<dbReference type="InterPro" id="IPR024548">
    <property type="entry name" value="Cu2_monoox_C"/>
</dbReference>
<dbReference type="Pfam" id="PF03351">
    <property type="entry name" value="DOMON"/>
    <property type="match status" value="1"/>
</dbReference>
<dbReference type="PANTHER" id="PTHR10157:SF29">
    <property type="entry name" value="DOPAMINE BETA-HYDROXYLASE"/>
    <property type="match status" value="1"/>
</dbReference>